<dbReference type="AlphaFoldDB" id="A0A3G8YJA4"/>
<dbReference type="InterPro" id="IPR036388">
    <property type="entry name" value="WH-like_DNA-bd_sf"/>
</dbReference>
<dbReference type="Proteomes" id="UP000276417">
    <property type="component" value="Plasmid unnamed4"/>
</dbReference>
<evidence type="ECO:0000313" key="2">
    <source>
        <dbReference type="Proteomes" id="UP000276417"/>
    </source>
</evidence>
<organism evidence="1 2">
    <name type="scientific">Deinococcus psychrotolerans</name>
    <dbReference type="NCBI Taxonomy" id="2489213"/>
    <lineage>
        <taxon>Bacteria</taxon>
        <taxon>Thermotogati</taxon>
        <taxon>Deinococcota</taxon>
        <taxon>Deinococci</taxon>
        <taxon>Deinococcales</taxon>
        <taxon>Deinococcaceae</taxon>
        <taxon>Deinococcus</taxon>
    </lineage>
</organism>
<evidence type="ECO:0000313" key="1">
    <source>
        <dbReference type="EMBL" id="AZI45348.1"/>
    </source>
</evidence>
<gene>
    <name evidence="1" type="ORF">EHF33_20780</name>
</gene>
<keyword evidence="1" id="KW-0614">Plasmid</keyword>
<sequence>MASPCKSHIVLSGSIDHALLASASVDIPRTRQRLLAVALEDGLQRYDDQTIITALRRLMGSGLLKSSRGKAKLRIYCLTPQGEQVLQALNLT</sequence>
<dbReference type="KEGG" id="dph:EHF33_20780"/>
<reference evidence="1 2" key="1">
    <citation type="submission" date="2018-11" db="EMBL/GenBank/DDBJ databases">
        <title>Deinococcus shelandsis sp. nov., isolated from South Shetland Islands soil of Antarctica.</title>
        <authorList>
            <person name="Tian J."/>
        </authorList>
    </citation>
    <scope>NUCLEOTIDE SEQUENCE [LARGE SCALE GENOMIC DNA]</scope>
    <source>
        <strain evidence="1 2">S14-83T</strain>
        <plasmid evidence="1 2">unnamed4</plasmid>
    </source>
</reference>
<protein>
    <submittedName>
        <fullName evidence="1">Uncharacterized protein</fullName>
    </submittedName>
</protein>
<dbReference type="EMBL" id="CP034188">
    <property type="protein sequence ID" value="AZI45348.1"/>
    <property type="molecule type" value="Genomic_DNA"/>
</dbReference>
<dbReference type="OrthoDB" id="76081at2"/>
<dbReference type="InterPro" id="IPR036390">
    <property type="entry name" value="WH_DNA-bd_sf"/>
</dbReference>
<dbReference type="RefSeq" id="WP_124875867.1">
    <property type="nucleotide sequence ID" value="NZ_CP034188.1"/>
</dbReference>
<dbReference type="Gene3D" id="1.10.10.10">
    <property type="entry name" value="Winged helix-like DNA-binding domain superfamily/Winged helix DNA-binding domain"/>
    <property type="match status" value="1"/>
</dbReference>
<geneLocation type="plasmid" evidence="1 2">
    <name>unnamed4</name>
</geneLocation>
<proteinExistence type="predicted"/>
<name>A0A3G8YJA4_9DEIO</name>
<keyword evidence="2" id="KW-1185">Reference proteome</keyword>
<accession>A0A3G8YJA4</accession>
<dbReference type="SUPFAM" id="SSF46785">
    <property type="entry name" value="Winged helix' DNA-binding domain"/>
    <property type="match status" value="1"/>
</dbReference>